<evidence type="ECO:0000256" key="1">
    <source>
        <dbReference type="SAM" id="Coils"/>
    </source>
</evidence>
<keyword evidence="1" id="KW-0175">Coiled coil</keyword>
<dbReference type="AlphaFoldDB" id="S8A1T8"/>
<gene>
    <name evidence="2" type="ORF">H072_9748</name>
</gene>
<proteinExistence type="predicted"/>
<feature type="coiled-coil region" evidence="1">
    <location>
        <begin position="338"/>
        <end position="365"/>
    </location>
</feature>
<dbReference type="OrthoDB" id="5404319at2759"/>
<keyword evidence="3" id="KW-1185">Reference proteome</keyword>
<name>S8A1T8_DACHA</name>
<dbReference type="EMBL" id="AQGS01000831">
    <property type="protein sequence ID" value="EPS36674.1"/>
    <property type="molecule type" value="Genomic_DNA"/>
</dbReference>
<reference evidence="2 3" key="1">
    <citation type="journal article" date="2013" name="PLoS Genet.">
        <title>Genomic mechanisms accounting for the adaptation to parasitism in nematode-trapping fungi.</title>
        <authorList>
            <person name="Meerupati T."/>
            <person name="Andersson K.M."/>
            <person name="Friman E."/>
            <person name="Kumar D."/>
            <person name="Tunlid A."/>
            <person name="Ahren D."/>
        </authorList>
    </citation>
    <scope>NUCLEOTIDE SEQUENCE [LARGE SCALE GENOMIC DNA]</scope>
    <source>
        <strain evidence="2 3">CBS 200.50</strain>
    </source>
</reference>
<dbReference type="Proteomes" id="UP000015100">
    <property type="component" value="Unassembled WGS sequence"/>
</dbReference>
<organism evidence="2 3">
    <name type="scientific">Dactylellina haptotyla (strain CBS 200.50)</name>
    <name type="common">Nematode-trapping fungus</name>
    <name type="synonym">Monacrosporium haptotylum</name>
    <dbReference type="NCBI Taxonomy" id="1284197"/>
    <lineage>
        <taxon>Eukaryota</taxon>
        <taxon>Fungi</taxon>
        <taxon>Dikarya</taxon>
        <taxon>Ascomycota</taxon>
        <taxon>Pezizomycotina</taxon>
        <taxon>Orbiliomycetes</taxon>
        <taxon>Orbiliales</taxon>
        <taxon>Orbiliaceae</taxon>
        <taxon>Dactylellina</taxon>
    </lineage>
</organism>
<protein>
    <submittedName>
        <fullName evidence="2">Uncharacterized protein</fullName>
    </submittedName>
</protein>
<evidence type="ECO:0000313" key="3">
    <source>
        <dbReference type="Proteomes" id="UP000015100"/>
    </source>
</evidence>
<reference evidence="3" key="2">
    <citation type="submission" date="2013-04" db="EMBL/GenBank/DDBJ databases">
        <title>Genomic mechanisms accounting for the adaptation to parasitism in nematode-trapping fungi.</title>
        <authorList>
            <person name="Ahren D.G."/>
        </authorList>
    </citation>
    <scope>NUCLEOTIDE SEQUENCE [LARGE SCALE GENOMIC DNA]</scope>
    <source>
        <strain evidence="3">CBS 200.50</strain>
    </source>
</reference>
<sequence>MEQYYDTLPVEEFLEGQTFAHTLKHRDAESLLPLLARVLVLRSVDTRHPSEEMILRDMKRFYKFAGSCRNSTRPFQILKEQTQMTAWNYHVLIENYLKIIANGRQQPLGVLKFIFHRELKILEFAPATQQLILTVIGDLPFRCYNWVNLWIGLIEADWASIWRLTIYIRALEDQSILGRDPKWQSADKRWACIFLRELAGISSSLLLQNGTEGQNNSVKSNVLPPVPRIPQAGETLKDVHPREVARSPTNDSPISRISSHETIKTIVAKYAQLPRLKSTADQELQERLLQYEKSEEEFNRKLKQDYKNFQLRKTLQGLESNGRLGKRVEEIGKVPAKKNVAADELEELHLRIIEQEKEVEDNEFERWARYLLEEGEDEDGDEE</sequence>
<accession>S8A1T8</accession>
<evidence type="ECO:0000313" key="2">
    <source>
        <dbReference type="EMBL" id="EPS36674.1"/>
    </source>
</evidence>
<dbReference type="OMA" id="VAREMQW"/>
<dbReference type="HOGENOM" id="CLU_573597_0_0_1"/>
<comment type="caution">
    <text evidence="2">The sequence shown here is derived from an EMBL/GenBank/DDBJ whole genome shotgun (WGS) entry which is preliminary data.</text>
</comment>